<dbReference type="STRING" id="299123.ENSLSDP00000002405"/>
<keyword evidence="3" id="KW-1185">Reference proteome</keyword>
<dbReference type="AlphaFoldDB" id="A0A218V5Y7"/>
<reference evidence="2 3" key="1">
    <citation type="submission" date="2017-05" db="EMBL/GenBank/DDBJ databases">
        <title>Genome of assembly of the Bengalese finch, Lonchura striata domestica.</title>
        <authorList>
            <person name="Colquitt B.M."/>
            <person name="Brainard M.S."/>
        </authorList>
    </citation>
    <scope>NUCLEOTIDE SEQUENCE [LARGE SCALE GENOMIC DNA]</scope>
    <source>
        <strain evidence="2">White83orange57</strain>
    </source>
</reference>
<comment type="caution">
    <text evidence="2">The sequence shown here is derived from an EMBL/GenBank/DDBJ whole genome shotgun (WGS) entry which is preliminary data.</text>
</comment>
<dbReference type="PANTHER" id="PTHR46241:SF1">
    <property type="entry name" value="OUTER DYNEIN ARM-DOCKING COMPLEX SUBUNIT 2"/>
    <property type="match status" value="1"/>
</dbReference>
<accession>A0A218V5Y7</accession>
<dbReference type="EMBL" id="MUZQ01000041">
    <property type="protein sequence ID" value="OWK61477.1"/>
    <property type="molecule type" value="Genomic_DNA"/>
</dbReference>
<dbReference type="Proteomes" id="UP000197619">
    <property type="component" value="Unassembled WGS sequence"/>
</dbReference>
<feature type="region of interest" description="Disordered" evidence="1">
    <location>
        <begin position="328"/>
        <end position="386"/>
    </location>
</feature>
<evidence type="ECO:0000256" key="1">
    <source>
        <dbReference type="SAM" id="MobiDB-lite"/>
    </source>
</evidence>
<protein>
    <submittedName>
        <fullName evidence="2">Armadillo repeat-containing protein 4</fullName>
    </submittedName>
</protein>
<dbReference type="PANTHER" id="PTHR46241">
    <property type="entry name" value="ARMADILLO REPEAT-CONTAINING PROTEIN 4 ARMC4"/>
    <property type="match status" value="1"/>
</dbReference>
<feature type="non-terminal residue" evidence="2">
    <location>
        <position position="386"/>
    </location>
</feature>
<sequence>MGVALARAAQWTAAGSGTGTLETTPLNKALLNQIVQFVEDFSTKHPQEAEFVFREPLEWKTQLDSSVFGEGYEINEAAVQSQARGKDGQPLLILSASTLRVRSFDQLSRLLRIAMEEKLKEAQACLEANRDPVVKILGPEYETVEEDMSILQLFDKMKKESDLETELKMKIILLLHQLDLQLLNSSLKQISQDVRLNPAAVNNEVNFLKNFSGQGEDTVLESLDYISDYMFSNGCRAPPWRQVHGEICYLVVKPHDTDPLCITCSTAGVFLNGGLLKGEDIDYERKSDLYKDIVTFLRERSPRFVENIAKQEYSFFKEPAHEKNYQNMEGAENSGQSQSLYDLKGKTEYEKGTSSSAGPSGQRLKPYMKWKSSGLSASQRSRGSKA</sequence>
<name>A0A218V5Y7_9PASE</name>
<evidence type="ECO:0000313" key="2">
    <source>
        <dbReference type="EMBL" id="OWK61477.1"/>
    </source>
</evidence>
<feature type="compositionally biased region" description="Polar residues" evidence="1">
    <location>
        <begin position="373"/>
        <end position="386"/>
    </location>
</feature>
<organism evidence="2 3">
    <name type="scientific">Lonchura striata</name>
    <name type="common">white-rumped munia</name>
    <dbReference type="NCBI Taxonomy" id="40157"/>
    <lineage>
        <taxon>Eukaryota</taxon>
        <taxon>Metazoa</taxon>
        <taxon>Chordata</taxon>
        <taxon>Craniata</taxon>
        <taxon>Vertebrata</taxon>
        <taxon>Euteleostomi</taxon>
        <taxon>Archelosauria</taxon>
        <taxon>Archosauria</taxon>
        <taxon>Dinosauria</taxon>
        <taxon>Saurischia</taxon>
        <taxon>Theropoda</taxon>
        <taxon>Coelurosauria</taxon>
        <taxon>Aves</taxon>
        <taxon>Neognathae</taxon>
        <taxon>Neoaves</taxon>
        <taxon>Telluraves</taxon>
        <taxon>Australaves</taxon>
        <taxon>Passeriformes</taxon>
        <taxon>Passeroidea</taxon>
        <taxon>Estrildidae</taxon>
        <taxon>Estrildinae</taxon>
        <taxon>Lonchura</taxon>
    </lineage>
</organism>
<proteinExistence type="predicted"/>
<dbReference type="SUPFAM" id="SSF103107">
    <property type="entry name" value="Hypothetical protein c14orf129, hspc210"/>
    <property type="match status" value="1"/>
</dbReference>
<evidence type="ECO:0000313" key="3">
    <source>
        <dbReference type="Proteomes" id="UP000197619"/>
    </source>
</evidence>
<dbReference type="InterPro" id="IPR023231">
    <property type="entry name" value="GSKIP_dom_sf"/>
</dbReference>
<gene>
    <name evidence="2" type="primary">ARMC4</name>
    <name evidence="2" type="ORF">RLOC_00005484</name>
</gene>